<dbReference type="InterPro" id="IPR001087">
    <property type="entry name" value="GDSL"/>
</dbReference>
<keyword evidence="3" id="KW-0442">Lipid degradation</keyword>
<dbReference type="Gene3D" id="3.40.50.1110">
    <property type="entry name" value="SGNH hydrolase"/>
    <property type="match status" value="1"/>
</dbReference>
<keyword evidence="4" id="KW-0443">Lipid metabolism</keyword>
<keyword evidence="7" id="KW-1185">Reference proteome</keyword>
<evidence type="ECO:0000256" key="3">
    <source>
        <dbReference type="ARBA" id="ARBA00022963"/>
    </source>
</evidence>
<dbReference type="GO" id="GO:0016042">
    <property type="term" value="P:lipid catabolic process"/>
    <property type="evidence" value="ECO:0007669"/>
    <property type="project" value="UniProtKB-KW"/>
</dbReference>
<sequence length="356" mass="39753">MDLSPFLLSFIFIILHLSGPRVVQGEVDIQHHHLHQKESITKLFVFGDSYADTGNIKRGFAPSWKHPYGVTFPGKPAGRFSDGRVLTDYIANYLKVKSPASYRIRKHLAPHHLKNGMSFAFGGTGVFETLNPGPNMTTQINYFQKTILDKVFTTSDIRKSVALVSVAGNDYTRYTIKNGSIQGLPSFISSVVNQTITNVIRIKELGVKKVIISNLQPVGCLPSVTASSSFKQCNETSNNLLVAYHNTLLTEAVTKLNQQINDHSSSPFIIIDLYNSFMSVLKHPSTHNIKNELEPCCVGVSSKYICGSIVKKVKKYTVCENPKSAFFWDLVHPTDAGWRAVYTRLRISNALEQIHY</sequence>
<dbReference type="SUPFAM" id="SSF52266">
    <property type="entry name" value="SGNH hydrolase"/>
    <property type="match status" value="1"/>
</dbReference>
<proteinExistence type="inferred from homology"/>
<feature type="signal peptide" evidence="5">
    <location>
        <begin position="1"/>
        <end position="25"/>
    </location>
</feature>
<evidence type="ECO:0000313" key="6">
    <source>
        <dbReference type="EMBL" id="CAI8614825.1"/>
    </source>
</evidence>
<dbReference type="PANTHER" id="PTHR46020">
    <property type="entry name" value="OSJNBB0059K02.9 PROTEIN"/>
    <property type="match status" value="1"/>
</dbReference>
<keyword evidence="2" id="KW-0378">Hydrolase</keyword>
<evidence type="ECO:0000256" key="1">
    <source>
        <dbReference type="ARBA" id="ARBA00008668"/>
    </source>
</evidence>
<comment type="similarity">
    <text evidence="1">Belongs to the 'GDSL' lipolytic enzyme family.</text>
</comment>
<keyword evidence="5" id="KW-0732">Signal</keyword>
<reference evidence="6 7" key="1">
    <citation type="submission" date="2023-01" db="EMBL/GenBank/DDBJ databases">
        <authorList>
            <person name="Kreplak J."/>
        </authorList>
    </citation>
    <scope>NUCLEOTIDE SEQUENCE [LARGE SCALE GENOMIC DNA]</scope>
</reference>
<gene>
    <name evidence="6" type="ORF">VFH_V148360</name>
</gene>
<organism evidence="6 7">
    <name type="scientific">Vicia faba</name>
    <name type="common">Broad bean</name>
    <name type="synonym">Faba vulgaris</name>
    <dbReference type="NCBI Taxonomy" id="3906"/>
    <lineage>
        <taxon>Eukaryota</taxon>
        <taxon>Viridiplantae</taxon>
        <taxon>Streptophyta</taxon>
        <taxon>Embryophyta</taxon>
        <taxon>Tracheophyta</taxon>
        <taxon>Spermatophyta</taxon>
        <taxon>Magnoliopsida</taxon>
        <taxon>eudicotyledons</taxon>
        <taxon>Gunneridae</taxon>
        <taxon>Pentapetalae</taxon>
        <taxon>rosids</taxon>
        <taxon>fabids</taxon>
        <taxon>Fabales</taxon>
        <taxon>Fabaceae</taxon>
        <taxon>Papilionoideae</taxon>
        <taxon>50 kb inversion clade</taxon>
        <taxon>NPAAA clade</taxon>
        <taxon>Hologalegina</taxon>
        <taxon>IRL clade</taxon>
        <taxon>Fabeae</taxon>
        <taxon>Vicia</taxon>
    </lineage>
</organism>
<dbReference type="Proteomes" id="UP001157006">
    <property type="component" value="Chromosome 5"/>
</dbReference>
<dbReference type="AlphaFoldDB" id="A0AAV1AWD6"/>
<accession>A0AAV1AWD6</accession>
<name>A0AAV1AWD6_VICFA</name>
<evidence type="ECO:0000256" key="5">
    <source>
        <dbReference type="SAM" id="SignalP"/>
    </source>
</evidence>
<evidence type="ECO:0008006" key="8">
    <source>
        <dbReference type="Google" id="ProtNLM"/>
    </source>
</evidence>
<dbReference type="PANTHER" id="PTHR46020:SF32">
    <property type="entry name" value="GDSL ESTERASE_LIPASE"/>
    <property type="match status" value="1"/>
</dbReference>
<dbReference type="Pfam" id="PF00657">
    <property type="entry name" value="Lipase_GDSL"/>
    <property type="match status" value="1"/>
</dbReference>
<dbReference type="GO" id="GO:0016788">
    <property type="term" value="F:hydrolase activity, acting on ester bonds"/>
    <property type="evidence" value="ECO:0007669"/>
    <property type="project" value="InterPro"/>
</dbReference>
<protein>
    <recommendedName>
        <fullName evidence="8">GDSL esterase/lipase</fullName>
    </recommendedName>
</protein>
<evidence type="ECO:0000313" key="7">
    <source>
        <dbReference type="Proteomes" id="UP001157006"/>
    </source>
</evidence>
<evidence type="ECO:0000256" key="4">
    <source>
        <dbReference type="ARBA" id="ARBA00023098"/>
    </source>
</evidence>
<dbReference type="EMBL" id="OX451740">
    <property type="protein sequence ID" value="CAI8614825.1"/>
    <property type="molecule type" value="Genomic_DNA"/>
</dbReference>
<evidence type="ECO:0000256" key="2">
    <source>
        <dbReference type="ARBA" id="ARBA00022801"/>
    </source>
</evidence>
<dbReference type="InterPro" id="IPR036514">
    <property type="entry name" value="SGNH_hydro_sf"/>
</dbReference>
<feature type="chain" id="PRO_5043426797" description="GDSL esterase/lipase" evidence="5">
    <location>
        <begin position="26"/>
        <end position="356"/>
    </location>
</feature>